<evidence type="ECO:0000256" key="1">
    <source>
        <dbReference type="SAM" id="MobiDB-lite"/>
    </source>
</evidence>
<evidence type="ECO:0000313" key="2">
    <source>
        <dbReference type="EMBL" id="CPR21041.1"/>
    </source>
</evidence>
<sequence>MAAMTVAIVGNEGSRIRESHGRTGERAGMDKAETMNNDMDGYKKRG</sequence>
<feature type="compositionally biased region" description="Basic and acidic residues" evidence="1">
    <location>
        <begin position="14"/>
        <end position="33"/>
    </location>
</feature>
<organism evidence="2 3">
    <name type="scientific">Brenneria goodwinii</name>
    <dbReference type="NCBI Taxonomy" id="1109412"/>
    <lineage>
        <taxon>Bacteria</taxon>
        <taxon>Pseudomonadati</taxon>
        <taxon>Pseudomonadota</taxon>
        <taxon>Gammaproteobacteria</taxon>
        <taxon>Enterobacterales</taxon>
        <taxon>Pectobacteriaceae</taxon>
        <taxon>Brenneria</taxon>
    </lineage>
</organism>
<keyword evidence="3" id="KW-1185">Reference proteome</keyword>
<dbReference type="EMBL" id="CGIG01000001">
    <property type="protein sequence ID" value="CPR21041.1"/>
    <property type="molecule type" value="Genomic_DNA"/>
</dbReference>
<evidence type="ECO:0000313" key="3">
    <source>
        <dbReference type="Proteomes" id="UP000044377"/>
    </source>
</evidence>
<proteinExistence type="predicted"/>
<name>A0A0G4K234_9GAMM</name>
<gene>
    <name evidence="2" type="ORF">BN1221_04656</name>
</gene>
<dbReference type="Proteomes" id="UP000044377">
    <property type="component" value="Unassembled WGS sequence"/>
</dbReference>
<reference evidence="3" key="1">
    <citation type="submission" date="2015-01" db="EMBL/GenBank/DDBJ databases">
        <authorList>
            <person name="Paterson Steve"/>
        </authorList>
    </citation>
    <scope>NUCLEOTIDE SEQUENCE [LARGE SCALE GENOMIC DNA]</scope>
    <source>
        <strain evidence="3">OBR1</strain>
    </source>
</reference>
<feature type="region of interest" description="Disordered" evidence="1">
    <location>
        <begin position="1"/>
        <end position="46"/>
    </location>
</feature>
<dbReference type="AlphaFoldDB" id="A0A0G4K234"/>
<protein>
    <submittedName>
        <fullName evidence="2">Uncharacterized protein</fullName>
    </submittedName>
</protein>
<accession>A0A0G4K234</accession>